<dbReference type="PROSITE" id="PS50109">
    <property type="entry name" value="HIS_KIN"/>
    <property type="match status" value="1"/>
</dbReference>
<dbReference type="Gene3D" id="3.30.450.40">
    <property type="match status" value="1"/>
</dbReference>
<accession>A0A286AAI9</accession>
<dbReference type="PANTHER" id="PTHR43102">
    <property type="entry name" value="SLR1143 PROTEIN"/>
    <property type="match status" value="1"/>
</dbReference>
<dbReference type="SUPFAM" id="SSF47384">
    <property type="entry name" value="Homodimeric domain of signal transducing histidine kinase"/>
    <property type="match status" value="1"/>
</dbReference>
<dbReference type="Proteomes" id="UP000219281">
    <property type="component" value="Unassembled WGS sequence"/>
</dbReference>
<dbReference type="InterPro" id="IPR003594">
    <property type="entry name" value="HATPase_dom"/>
</dbReference>
<dbReference type="CDD" id="cd00075">
    <property type="entry name" value="HATPase"/>
    <property type="match status" value="1"/>
</dbReference>
<dbReference type="Gene3D" id="1.10.287.130">
    <property type="match status" value="1"/>
</dbReference>
<evidence type="ECO:0000256" key="1">
    <source>
        <dbReference type="ARBA" id="ARBA00000085"/>
    </source>
</evidence>
<dbReference type="AlphaFoldDB" id="A0A286AAI9"/>
<name>A0A286AAI9_9SPHI</name>
<sequence length="399" mass="44393">MQTTRTIPSNEMERLSSLFELDLDYTSLDNTFKDLSYLAAKITGTEISLISFIDSYTQWIISRFGLEVYQTPIDDTICQFTLSEEDHLEIEDLSKDARFTEKGFIDDPMNLKYYLGIPLKSSNGLNIGSLCVLDKHHQKLSEEKIDQLKVIARQIIGRINDANSIKTLNKELNTQNDTYKKVAHDIRGPIAGIIGLADMISADKENYPNDELLNIVGMMGRSGQSVLDLADEILKNSHQTVNLSAEPFTLQIFKDKLQKLYQPQAFNKQISLEIQSNIAFDIIQIKKDKLLQISGNLISNAIKFTPNGGNIKVHLDLILEADKKILLFDIQDTGTGMSEHAIQEVLGGTAESSDGTIGEKGYGFGLPCVKKLLSELNGEMSIESIIGTGTHFKVSVPNV</sequence>
<gene>
    <name evidence="5" type="ORF">SAMN06297358_3260</name>
</gene>
<evidence type="ECO:0000256" key="2">
    <source>
        <dbReference type="ARBA" id="ARBA00012438"/>
    </source>
</evidence>
<protein>
    <recommendedName>
        <fullName evidence="2">histidine kinase</fullName>
        <ecNumber evidence="2">2.7.13.3</ecNumber>
    </recommendedName>
</protein>
<comment type="catalytic activity">
    <reaction evidence="1">
        <text>ATP + protein L-histidine = ADP + protein N-phospho-L-histidine.</text>
        <dbReference type="EC" id="2.7.13.3"/>
    </reaction>
</comment>
<dbReference type="PRINTS" id="PR00344">
    <property type="entry name" value="BCTRLSENSOR"/>
</dbReference>
<dbReference type="SUPFAM" id="SSF55781">
    <property type="entry name" value="GAF domain-like"/>
    <property type="match status" value="1"/>
</dbReference>
<evidence type="ECO:0000313" key="6">
    <source>
        <dbReference type="Proteomes" id="UP000219281"/>
    </source>
</evidence>
<evidence type="ECO:0000313" key="5">
    <source>
        <dbReference type="EMBL" id="SOD18933.1"/>
    </source>
</evidence>
<dbReference type="PANTHER" id="PTHR43102:SF2">
    <property type="entry name" value="GAF DOMAIN-CONTAINING PROTEIN"/>
    <property type="match status" value="1"/>
</dbReference>
<dbReference type="InterPro" id="IPR004358">
    <property type="entry name" value="Sig_transdc_His_kin-like_C"/>
</dbReference>
<organism evidence="5 6">
    <name type="scientific">Pedobacter xixiisoli</name>
    <dbReference type="NCBI Taxonomy" id="1476464"/>
    <lineage>
        <taxon>Bacteria</taxon>
        <taxon>Pseudomonadati</taxon>
        <taxon>Bacteroidota</taxon>
        <taxon>Sphingobacteriia</taxon>
        <taxon>Sphingobacteriales</taxon>
        <taxon>Sphingobacteriaceae</taxon>
        <taxon>Pedobacter</taxon>
    </lineage>
</organism>
<evidence type="ECO:0000259" key="4">
    <source>
        <dbReference type="PROSITE" id="PS50109"/>
    </source>
</evidence>
<reference evidence="6" key="1">
    <citation type="submission" date="2017-09" db="EMBL/GenBank/DDBJ databases">
        <authorList>
            <person name="Varghese N."/>
            <person name="Submissions S."/>
        </authorList>
    </citation>
    <scope>NUCLEOTIDE SEQUENCE [LARGE SCALE GENOMIC DNA]</scope>
    <source>
        <strain evidence="6">CGMCC 1.12803</strain>
    </source>
</reference>
<keyword evidence="3" id="KW-0597">Phosphoprotein</keyword>
<dbReference type="CDD" id="cd00082">
    <property type="entry name" value="HisKA"/>
    <property type="match status" value="1"/>
</dbReference>
<dbReference type="GO" id="GO:0000155">
    <property type="term" value="F:phosphorelay sensor kinase activity"/>
    <property type="evidence" value="ECO:0007669"/>
    <property type="project" value="InterPro"/>
</dbReference>
<evidence type="ECO:0000256" key="3">
    <source>
        <dbReference type="ARBA" id="ARBA00022553"/>
    </source>
</evidence>
<dbReference type="InterPro" id="IPR003018">
    <property type="entry name" value="GAF"/>
</dbReference>
<feature type="domain" description="Histidine kinase" evidence="4">
    <location>
        <begin position="181"/>
        <end position="399"/>
    </location>
</feature>
<proteinExistence type="predicted"/>
<dbReference type="SUPFAM" id="SSF55874">
    <property type="entry name" value="ATPase domain of HSP90 chaperone/DNA topoisomerase II/histidine kinase"/>
    <property type="match status" value="1"/>
</dbReference>
<dbReference type="Pfam" id="PF02518">
    <property type="entry name" value="HATPase_c"/>
    <property type="match status" value="1"/>
</dbReference>
<dbReference type="Gene3D" id="3.30.565.10">
    <property type="entry name" value="Histidine kinase-like ATPase, C-terminal domain"/>
    <property type="match status" value="1"/>
</dbReference>
<keyword evidence="5" id="KW-0808">Transferase</keyword>
<keyword evidence="6" id="KW-1185">Reference proteome</keyword>
<dbReference type="InterPro" id="IPR005467">
    <property type="entry name" value="His_kinase_dom"/>
</dbReference>
<dbReference type="InterPro" id="IPR036097">
    <property type="entry name" value="HisK_dim/P_sf"/>
</dbReference>
<dbReference type="EMBL" id="OCMT01000003">
    <property type="protein sequence ID" value="SOD18933.1"/>
    <property type="molecule type" value="Genomic_DNA"/>
</dbReference>
<dbReference type="EC" id="2.7.13.3" evidence="2"/>
<dbReference type="InterPro" id="IPR003661">
    <property type="entry name" value="HisK_dim/P_dom"/>
</dbReference>
<dbReference type="SMART" id="SM00387">
    <property type="entry name" value="HATPase_c"/>
    <property type="match status" value="1"/>
</dbReference>
<dbReference type="InterPro" id="IPR029016">
    <property type="entry name" value="GAF-like_dom_sf"/>
</dbReference>
<keyword evidence="5" id="KW-0418">Kinase</keyword>
<dbReference type="Pfam" id="PF01590">
    <property type="entry name" value="GAF"/>
    <property type="match status" value="1"/>
</dbReference>
<dbReference type="InterPro" id="IPR036890">
    <property type="entry name" value="HATPase_C_sf"/>
</dbReference>